<keyword evidence="6" id="KW-0234">DNA repair</keyword>
<keyword evidence="4" id="KW-0963">Cytoplasm</keyword>
<protein>
    <recommendedName>
        <fullName evidence="3">PCNA-associated factor</fullName>
    </recommendedName>
    <alternativeName>
        <fullName evidence="8">PCNA-associated factor of 15 kDa</fullName>
    </alternativeName>
    <alternativeName>
        <fullName evidence="9">PCNA-clamp-associated factor</fullName>
    </alternativeName>
</protein>
<keyword evidence="11" id="KW-1185">Reference proteome</keyword>
<dbReference type="Pfam" id="PF15715">
    <property type="entry name" value="PAF"/>
    <property type="match status" value="1"/>
</dbReference>
<keyword evidence="7" id="KW-0539">Nucleus</keyword>
<evidence type="ECO:0000313" key="12">
    <source>
        <dbReference type="RefSeq" id="XP_070653524.1"/>
    </source>
</evidence>
<dbReference type="RefSeq" id="XP_070653524.1">
    <property type="nucleotide sequence ID" value="XM_070797423.1"/>
</dbReference>
<comment type="subcellular location">
    <subcellularLocation>
        <location evidence="2">Cytoplasm</location>
        <location evidence="2">Perinuclear region</location>
    </subcellularLocation>
    <subcellularLocation>
        <location evidence="1">Nucleus</location>
    </subcellularLocation>
</comment>
<dbReference type="PANTHER" id="PTHR15679">
    <property type="entry name" value="PCNA-ASSOCIATED FACTOR"/>
    <property type="match status" value="1"/>
</dbReference>
<keyword evidence="5" id="KW-0227">DNA damage</keyword>
<evidence type="ECO:0000256" key="2">
    <source>
        <dbReference type="ARBA" id="ARBA00004556"/>
    </source>
</evidence>
<evidence type="ECO:0000256" key="7">
    <source>
        <dbReference type="ARBA" id="ARBA00023242"/>
    </source>
</evidence>
<gene>
    <name evidence="12" type="primary">PCLAF</name>
</gene>
<evidence type="ECO:0000256" key="6">
    <source>
        <dbReference type="ARBA" id="ARBA00023204"/>
    </source>
</evidence>
<evidence type="ECO:0000256" key="5">
    <source>
        <dbReference type="ARBA" id="ARBA00022763"/>
    </source>
</evidence>
<dbReference type="Proteomes" id="UP001652663">
    <property type="component" value="Chromosome 10"/>
</dbReference>
<organism evidence="11 12">
    <name type="scientific">Bos indicus</name>
    <name type="common">Zebu</name>
    <dbReference type="NCBI Taxonomy" id="9915"/>
    <lineage>
        <taxon>Eukaryota</taxon>
        <taxon>Metazoa</taxon>
        <taxon>Chordata</taxon>
        <taxon>Craniata</taxon>
        <taxon>Vertebrata</taxon>
        <taxon>Euteleostomi</taxon>
        <taxon>Mammalia</taxon>
        <taxon>Eutheria</taxon>
        <taxon>Laurasiatheria</taxon>
        <taxon>Artiodactyla</taxon>
        <taxon>Ruminantia</taxon>
        <taxon>Pecora</taxon>
        <taxon>Bovidae</taxon>
        <taxon>Bovinae</taxon>
        <taxon>Bos</taxon>
    </lineage>
</organism>
<evidence type="ECO:0000256" key="1">
    <source>
        <dbReference type="ARBA" id="ARBA00004123"/>
    </source>
</evidence>
<proteinExistence type="predicted"/>
<dbReference type="GeneID" id="139185244"/>
<evidence type="ECO:0000313" key="11">
    <source>
        <dbReference type="Proteomes" id="UP001652663"/>
    </source>
</evidence>
<accession>A0ABM4T0E6</accession>
<evidence type="ECO:0000256" key="4">
    <source>
        <dbReference type="ARBA" id="ARBA00022490"/>
    </source>
</evidence>
<evidence type="ECO:0000256" key="3">
    <source>
        <dbReference type="ARBA" id="ARBA00013777"/>
    </source>
</evidence>
<dbReference type="PANTHER" id="PTHR15679:SF8">
    <property type="entry name" value="PCNA-ASSOCIATED FACTOR"/>
    <property type="match status" value="1"/>
</dbReference>
<evidence type="ECO:0000256" key="9">
    <source>
        <dbReference type="ARBA" id="ARBA00031186"/>
    </source>
</evidence>
<dbReference type="InterPro" id="IPR040444">
    <property type="entry name" value="PCNA-AF"/>
</dbReference>
<evidence type="ECO:0000256" key="8">
    <source>
        <dbReference type="ARBA" id="ARBA00030014"/>
    </source>
</evidence>
<dbReference type="InterPro" id="IPR031444">
    <property type="entry name" value="PCNA-AF_dom"/>
</dbReference>
<sequence length="74" mass="8246">MVRTKANSVPGSYRKVVASRAPRKVLGSSTSAANSTPLSSRKEHVLCHLITQMMKKNRTFLFTLDCCLLFTLVF</sequence>
<reference evidence="12" key="1">
    <citation type="submission" date="2025-08" db="UniProtKB">
        <authorList>
            <consortium name="RefSeq"/>
        </authorList>
    </citation>
    <scope>IDENTIFICATION</scope>
    <source>
        <tissue evidence="12">Blood</tissue>
    </source>
</reference>
<name>A0ABM4T0E6_BOSIN</name>
<feature type="domain" description="PCNA-associated factor histone-like" evidence="10">
    <location>
        <begin position="1"/>
        <end position="41"/>
    </location>
</feature>
<evidence type="ECO:0000259" key="10">
    <source>
        <dbReference type="Pfam" id="PF15715"/>
    </source>
</evidence>